<protein>
    <recommendedName>
        <fullName evidence="4">DUF2752 domain-containing protein</fullName>
    </recommendedName>
</protein>
<comment type="caution">
    <text evidence="2">The sequence shown here is derived from an EMBL/GenBank/DDBJ whole genome shotgun (WGS) entry which is preliminary data.</text>
</comment>
<gene>
    <name evidence="2" type="ORF">BMF97_16290</name>
</gene>
<dbReference type="AlphaFoldDB" id="A0A1T3F2J9"/>
<reference evidence="2 3" key="1">
    <citation type="submission" date="2016-11" db="EMBL/GenBank/DDBJ databases">
        <title>Genome sequence and comparative genomic analysis of clinical strain Elizabethkingia meningoseptica 61421 PRCM.</title>
        <authorList>
            <person name="Wang M."/>
            <person name="Hu S."/>
            <person name="Cao L."/>
            <person name="Jiang T."/>
            <person name="Zhou Y."/>
            <person name="Ming D."/>
        </authorList>
    </citation>
    <scope>NUCLEOTIDE SEQUENCE [LARGE SCALE GENOMIC DNA]</scope>
    <source>
        <strain evidence="2 3">61421 PRCM</strain>
    </source>
</reference>
<feature type="transmembrane region" description="Helical" evidence="1">
    <location>
        <begin position="65"/>
        <end position="82"/>
    </location>
</feature>
<organism evidence="2 3">
    <name type="scientific">Elizabethkingia meningoseptica</name>
    <name type="common">Chryseobacterium meningosepticum</name>
    <dbReference type="NCBI Taxonomy" id="238"/>
    <lineage>
        <taxon>Bacteria</taxon>
        <taxon>Pseudomonadati</taxon>
        <taxon>Bacteroidota</taxon>
        <taxon>Flavobacteriia</taxon>
        <taxon>Flavobacteriales</taxon>
        <taxon>Weeksellaceae</taxon>
        <taxon>Elizabethkingia</taxon>
    </lineage>
</organism>
<feature type="transmembrane region" description="Helical" evidence="1">
    <location>
        <begin position="98"/>
        <end position="117"/>
    </location>
</feature>
<sequence length="120" mass="13590">MLFTGLAILLVGGIGYIFYRFNPETSGFFLPCPFKLLTGYDCPGCGSQRAVHALLHGDIQQALRYNPLFVIAIPYVVTGFIFNRERVKEKYPKLRKTLFGQTSIYIILLIILVFGIVRNL</sequence>
<dbReference type="InterPro" id="IPR021215">
    <property type="entry name" value="DUF2752"/>
</dbReference>
<dbReference type="eggNOG" id="ENOG5032Y7G">
    <property type="taxonomic scope" value="Bacteria"/>
</dbReference>
<proteinExistence type="predicted"/>
<accession>A0A1T3F2J9</accession>
<evidence type="ECO:0000256" key="1">
    <source>
        <dbReference type="SAM" id="Phobius"/>
    </source>
</evidence>
<evidence type="ECO:0000313" key="2">
    <source>
        <dbReference type="EMBL" id="OOH93309.1"/>
    </source>
</evidence>
<dbReference type="STRING" id="238.BBD35_06345"/>
<keyword evidence="1" id="KW-1133">Transmembrane helix</keyword>
<keyword evidence="1" id="KW-0472">Membrane</keyword>
<dbReference type="Proteomes" id="UP000188947">
    <property type="component" value="Unassembled WGS sequence"/>
</dbReference>
<evidence type="ECO:0000313" key="3">
    <source>
        <dbReference type="Proteomes" id="UP000188947"/>
    </source>
</evidence>
<evidence type="ECO:0008006" key="4">
    <source>
        <dbReference type="Google" id="ProtNLM"/>
    </source>
</evidence>
<dbReference type="Pfam" id="PF10825">
    <property type="entry name" value="DUF2752"/>
    <property type="match status" value="1"/>
</dbReference>
<dbReference type="EMBL" id="MPOG01000019">
    <property type="protein sequence ID" value="OOH93309.1"/>
    <property type="molecule type" value="Genomic_DNA"/>
</dbReference>
<keyword evidence="3" id="KW-1185">Reference proteome</keyword>
<name>A0A1T3F2J9_ELIME</name>
<keyword evidence="1" id="KW-0812">Transmembrane</keyword>